<reference evidence="1" key="1">
    <citation type="journal article" date="2024" name="J. Gen. Virol.">
        <title>Novel phages of Pseudomonas syringae unveil numerous potential auxiliary metabolic genes.</title>
        <authorList>
            <person name="Feltin C."/>
            <person name="Garneau J.R."/>
            <person name="Morris C.E."/>
            <person name="Berard A."/>
            <person name="Torres-Barcelo C."/>
        </authorList>
    </citation>
    <scope>NUCLEOTIDE SEQUENCE</scope>
</reference>
<protein>
    <submittedName>
        <fullName evidence="1">Uncharacterized protein</fullName>
    </submittedName>
</protein>
<sequence length="187" mass="20568">MSKAQIKIVSTMKKEGILLAIASIQRRGAALDNDIQATALAIAAHIHEHREVTLAVKLFNAMPMGSRRLALVHWFIKHAFVAVNMDKDKKKDFPLIFDKELAAKHETTEAKAALLEAGAKLQWFDCKKEKELTDEFNPNKELEAFQKKVAGWVKSGKISAEAVADVLAVKITPVAVEEPTLGDVAGE</sequence>
<organism evidence="1">
    <name type="scientific">Pseudomonas phage Lyrsu03</name>
    <dbReference type="NCBI Taxonomy" id="3138537"/>
    <lineage>
        <taxon>Viruses</taxon>
    </lineage>
</organism>
<evidence type="ECO:0000313" key="1">
    <source>
        <dbReference type="EMBL" id="XAI69863.1"/>
    </source>
</evidence>
<gene>
    <name evidence="1" type="ORF">Lyrsu03_00065</name>
</gene>
<dbReference type="EMBL" id="PP179314">
    <property type="protein sequence ID" value="XAI69863.1"/>
    <property type="molecule type" value="Genomic_DNA"/>
</dbReference>
<proteinExistence type="predicted"/>
<name>A0AAU6W018_9VIRU</name>
<accession>A0AAU6W018</accession>